<dbReference type="InterPro" id="IPR037294">
    <property type="entry name" value="ABC_BtuC-like"/>
</dbReference>
<dbReference type="Pfam" id="PF01032">
    <property type="entry name" value="FecCD"/>
    <property type="match status" value="1"/>
</dbReference>
<feature type="transmembrane region" description="Helical" evidence="8">
    <location>
        <begin position="213"/>
        <end position="234"/>
    </location>
</feature>
<name>A0ABW4KYB9_9MICO</name>
<keyword evidence="5 8" id="KW-0812">Transmembrane</keyword>
<reference evidence="10" key="1">
    <citation type="journal article" date="2019" name="Int. J. Syst. Evol. Microbiol.">
        <title>The Global Catalogue of Microorganisms (GCM) 10K type strain sequencing project: providing services to taxonomists for standard genome sequencing and annotation.</title>
        <authorList>
            <consortium name="The Broad Institute Genomics Platform"/>
            <consortium name="The Broad Institute Genome Sequencing Center for Infectious Disease"/>
            <person name="Wu L."/>
            <person name="Ma J."/>
        </authorList>
    </citation>
    <scope>NUCLEOTIDE SEQUENCE [LARGE SCALE GENOMIC DNA]</scope>
    <source>
        <strain evidence="10">JCM 17130</strain>
    </source>
</reference>
<dbReference type="Proteomes" id="UP001597277">
    <property type="component" value="Unassembled WGS sequence"/>
</dbReference>
<feature type="transmembrane region" description="Helical" evidence="8">
    <location>
        <begin position="23"/>
        <end position="48"/>
    </location>
</feature>
<dbReference type="Gene3D" id="1.10.3470.10">
    <property type="entry name" value="ABC transporter involved in vitamin B12 uptake, BtuC"/>
    <property type="match status" value="1"/>
</dbReference>
<keyword evidence="10" id="KW-1185">Reference proteome</keyword>
<evidence type="ECO:0000256" key="7">
    <source>
        <dbReference type="ARBA" id="ARBA00023136"/>
    </source>
</evidence>
<evidence type="ECO:0000313" key="10">
    <source>
        <dbReference type="Proteomes" id="UP001597277"/>
    </source>
</evidence>
<evidence type="ECO:0000256" key="6">
    <source>
        <dbReference type="ARBA" id="ARBA00022989"/>
    </source>
</evidence>
<protein>
    <submittedName>
        <fullName evidence="9">FecCD family ABC transporter permease</fullName>
    </submittedName>
</protein>
<dbReference type="RefSeq" id="WP_388001750.1">
    <property type="nucleotide sequence ID" value="NZ_JBHUEE010000001.1"/>
</dbReference>
<feature type="transmembrane region" description="Helical" evidence="8">
    <location>
        <begin position="322"/>
        <end position="341"/>
    </location>
</feature>
<gene>
    <name evidence="9" type="ORF">ACFSE6_00500</name>
</gene>
<comment type="similarity">
    <text evidence="2">Belongs to the binding-protein-dependent transport system permease family. FecCD subfamily.</text>
</comment>
<dbReference type="PROSITE" id="PS51318">
    <property type="entry name" value="TAT"/>
    <property type="match status" value="1"/>
</dbReference>
<dbReference type="InterPro" id="IPR000522">
    <property type="entry name" value="ABC_transptr_permease_BtuC"/>
</dbReference>
<organism evidence="9 10">
    <name type="scientific">Georgenia deserti</name>
    <dbReference type="NCBI Taxonomy" id="2093781"/>
    <lineage>
        <taxon>Bacteria</taxon>
        <taxon>Bacillati</taxon>
        <taxon>Actinomycetota</taxon>
        <taxon>Actinomycetes</taxon>
        <taxon>Micrococcales</taxon>
        <taxon>Bogoriellaceae</taxon>
        <taxon>Georgenia</taxon>
    </lineage>
</organism>
<keyword evidence="3" id="KW-0813">Transport</keyword>
<evidence type="ECO:0000256" key="4">
    <source>
        <dbReference type="ARBA" id="ARBA00022475"/>
    </source>
</evidence>
<evidence type="ECO:0000256" key="2">
    <source>
        <dbReference type="ARBA" id="ARBA00007935"/>
    </source>
</evidence>
<feature type="transmembrane region" description="Helical" evidence="8">
    <location>
        <begin position="165"/>
        <end position="186"/>
    </location>
</feature>
<keyword evidence="7 8" id="KW-0472">Membrane</keyword>
<dbReference type="CDD" id="cd06550">
    <property type="entry name" value="TM_ABC_iron-siderophores_like"/>
    <property type="match status" value="1"/>
</dbReference>
<dbReference type="EMBL" id="JBHUEE010000001">
    <property type="protein sequence ID" value="MFD1716301.1"/>
    <property type="molecule type" value="Genomic_DNA"/>
</dbReference>
<dbReference type="SUPFAM" id="SSF81345">
    <property type="entry name" value="ABC transporter involved in vitamin B12 uptake, BtuC"/>
    <property type="match status" value="1"/>
</dbReference>
<comment type="caution">
    <text evidence="9">The sequence shown here is derived from an EMBL/GenBank/DDBJ whole genome shotgun (WGS) entry which is preliminary data.</text>
</comment>
<evidence type="ECO:0000256" key="8">
    <source>
        <dbReference type="SAM" id="Phobius"/>
    </source>
</evidence>
<sequence length="349" mass="34877">MTSTRGTGVRLGPVGVRLRRRPVLAATVVGAAVVAITLAGLLTGALALPVDRVLAALAGQGTSVEALVVDRRLTRVLAALVVGAALGCSGALTQTITRNPIASPDILGVVSGASAAAVWLAVRPESAEVLGVPAHSAYGPAAIGGGFAAAALILALSWRAGFDGYRVVLVGIGVNALALAVVSWLLTRADLQQAAVATRWLAGSLDGVRSEDLATAVAVLPALTVCVLLADRLGALRLGRDVAASLGVRTGRTEAVALLLAVLLASVATAVAGPVAFVAFVAPQAAMRLFGTAGPPPLAGAITGALLLLVADSTAQALPVPLPVGIITSIVGAPFLLYLMIRSLRRRSA</sequence>
<evidence type="ECO:0000256" key="5">
    <source>
        <dbReference type="ARBA" id="ARBA00022692"/>
    </source>
</evidence>
<feature type="transmembrane region" description="Helical" evidence="8">
    <location>
        <begin position="105"/>
        <end position="122"/>
    </location>
</feature>
<accession>A0ABW4KYB9</accession>
<dbReference type="PANTHER" id="PTHR30472:SF24">
    <property type="entry name" value="FERRIC ENTEROBACTIN TRANSPORT SYSTEM PERMEASE PROTEIN FEPG"/>
    <property type="match status" value="1"/>
</dbReference>
<feature type="transmembrane region" description="Helical" evidence="8">
    <location>
        <begin position="137"/>
        <end position="158"/>
    </location>
</feature>
<dbReference type="PANTHER" id="PTHR30472">
    <property type="entry name" value="FERRIC ENTEROBACTIN TRANSPORT SYSTEM PERMEASE PROTEIN"/>
    <property type="match status" value="1"/>
</dbReference>
<feature type="transmembrane region" description="Helical" evidence="8">
    <location>
        <begin position="255"/>
        <end position="282"/>
    </location>
</feature>
<comment type="subcellular location">
    <subcellularLocation>
        <location evidence="1">Cell membrane</location>
        <topology evidence="1">Multi-pass membrane protein</topology>
    </subcellularLocation>
</comment>
<proteinExistence type="inferred from homology"/>
<keyword evidence="6 8" id="KW-1133">Transmembrane helix</keyword>
<feature type="transmembrane region" description="Helical" evidence="8">
    <location>
        <begin position="73"/>
        <end position="93"/>
    </location>
</feature>
<evidence type="ECO:0000256" key="3">
    <source>
        <dbReference type="ARBA" id="ARBA00022448"/>
    </source>
</evidence>
<evidence type="ECO:0000313" key="9">
    <source>
        <dbReference type="EMBL" id="MFD1716301.1"/>
    </source>
</evidence>
<keyword evidence="4" id="KW-1003">Cell membrane</keyword>
<dbReference type="InterPro" id="IPR006311">
    <property type="entry name" value="TAT_signal"/>
</dbReference>
<evidence type="ECO:0000256" key="1">
    <source>
        <dbReference type="ARBA" id="ARBA00004651"/>
    </source>
</evidence>